<dbReference type="AlphaFoldDB" id="A0A074RP81"/>
<keyword evidence="2" id="KW-1185">Reference proteome</keyword>
<feature type="non-terminal residue" evidence="1">
    <location>
        <position position="102"/>
    </location>
</feature>
<dbReference type="Proteomes" id="UP000027456">
    <property type="component" value="Unassembled WGS sequence"/>
</dbReference>
<dbReference type="EMBL" id="AZST01000473">
    <property type="protein sequence ID" value="KEP48679.1"/>
    <property type="molecule type" value="Genomic_DNA"/>
</dbReference>
<sequence length="102" mass="11408">MASRSKGLELNIMGGEITSFHSDMFELQILGCNPKIFKALRIYSSTTPFDPFVMDFDDSGWKEDDDYGVSFRWSSPLYHGLVDLRLAAPAQGDAPKISQSQL</sequence>
<evidence type="ECO:0000313" key="2">
    <source>
        <dbReference type="Proteomes" id="UP000027456"/>
    </source>
</evidence>
<comment type="caution">
    <text evidence="1">The sequence shown here is derived from an EMBL/GenBank/DDBJ whole genome shotgun (WGS) entry which is preliminary data.</text>
</comment>
<evidence type="ECO:0000313" key="1">
    <source>
        <dbReference type="EMBL" id="KEP48679.1"/>
    </source>
</evidence>
<organism evidence="1 2">
    <name type="scientific">Rhizoctonia solani 123E</name>
    <dbReference type="NCBI Taxonomy" id="1423351"/>
    <lineage>
        <taxon>Eukaryota</taxon>
        <taxon>Fungi</taxon>
        <taxon>Dikarya</taxon>
        <taxon>Basidiomycota</taxon>
        <taxon>Agaricomycotina</taxon>
        <taxon>Agaricomycetes</taxon>
        <taxon>Cantharellales</taxon>
        <taxon>Ceratobasidiaceae</taxon>
        <taxon>Rhizoctonia</taxon>
    </lineage>
</organism>
<name>A0A074RP81_9AGAM</name>
<protein>
    <submittedName>
        <fullName evidence="1">Putative F-box-like domain protein</fullName>
    </submittedName>
</protein>
<dbReference type="HOGENOM" id="CLU_2284241_0_0_1"/>
<gene>
    <name evidence="1" type="ORF">V565_118430</name>
</gene>
<accession>A0A074RP81</accession>
<dbReference type="OrthoDB" id="3234045at2759"/>
<reference evidence="1 2" key="1">
    <citation type="submission" date="2013-12" db="EMBL/GenBank/DDBJ databases">
        <authorList>
            <person name="Cubeta M."/>
            <person name="Pakala S."/>
            <person name="Fedorova N."/>
            <person name="Thomas E."/>
            <person name="Dean R."/>
            <person name="Jabaji S."/>
            <person name="Neate S."/>
            <person name="Toda T."/>
            <person name="Tavantzis S."/>
            <person name="Vilgalys R."/>
            <person name="Bharathan N."/>
            <person name="Pakala S."/>
            <person name="Losada L.S."/>
            <person name="Zafar N."/>
            <person name="Nierman W."/>
        </authorList>
    </citation>
    <scope>NUCLEOTIDE SEQUENCE [LARGE SCALE GENOMIC DNA]</scope>
    <source>
        <strain evidence="1 2">123E</strain>
    </source>
</reference>
<proteinExistence type="predicted"/>